<feature type="compositionally biased region" description="Low complexity" evidence="12">
    <location>
        <begin position="104"/>
        <end position="122"/>
    </location>
</feature>
<dbReference type="EC" id="2.3.1.225" evidence="11"/>
<evidence type="ECO:0000256" key="10">
    <source>
        <dbReference type="ARBA" id="ARBA00048048"/>
    </source>
</evidence>
<dbReference type="OrthoDB" id="9909019at2759"/>
<gene>
    <name evidence="14" type="ORF">A9Z42_0071530</name>
</gene>
<feature type="transmembrane region" description="Helical" evidence="11">
    <location>
        <begin position="520"/>
        <end position="545"/>
    </location>
</feature>
<evidence type="ECO:0000256" key="1">
    <source>
        <dbReference type="ARBA" id="ARBA00004127"/>
    </source>
</evidence>
<feature type="transmembrane region" description="Helical" evidence="11">
    <location>
        <begin position="375"/>
        <end position="393"/>
    </location>
</feature>
<comment type="catalytic activity">
    <reaction evidence="10 11">
        <text>L-cysteinyl-[protein] + hexadecanoyl-CoA = S-hexadecanoyl-L-cysteinyl-[protein] + CoA</text>
        <dbReference type="Rhea" id="RHEA:36683"/>
        <dbReference type="Rhea" id="RHEA-COMP:10131"/>
        <dbReference type="Rhea" id="RHEA-COMP:11032"/>
        <dbReference type="ChEBI" id="CHEBI:29950"/>
        <dbReference type="ChEBI" id="CHEBI:57287"/>
        <dbReference type="ChEBI" id="CHEBI:57379"/>
        <dbReference type="ChEBI" id="CHEBI:74151"/>
        <dbReference type="EC" id="2.3.1.225"/>
    </reaction>
</comment>
<feature type="compositionally biased region" description="Basic and acidic residues" evidence="12">
    <location>
        <begin position="656"/>
        <end position="666"/>
    </location>
</feature>
<dbReference type="GO" id="GO:0005783">
    <property type="term" value="C:endoplasmic reticulum"/>
    <property type="evidence" value="ECO:0007669"/>
    <property type="project" value="TreeGrafter"/>
</dbReference>
<protein>
    <recommendedName>
        <fullName evidence="11">Palmitoyltransferase</fullName>
        <ecNumber evidence="11">2.3.1.225</ecNumber>
    </recommendedName>
</protein>
<comment type="caution">
    <text evidence="14">The sequence shown here is derived from an EMBL/GenBank/DDBJ whole genome shotgun (WGS) entry which is preliminary data.</text>
</comment>
<evidence type="ECO:0000256" key="3">
    <source>
        <dbReference type="ARBA" id="ARBA00022692"/>
    </source>
</evidence>
<keyword evidence="5 11" id="KW-0472">Membrane</keyword>
<feature type="domain" description="Palmitoyltransferase DHHC" evidence="13">
    <location>
        <begin position="476"/>
        <end position="601"/>
    </location>
</feature>
<evidence type="ECO:0000256" key="9">
    <source>
        <dbReference type="ARBA" id="ARBA00023463"/>
    </source>
</evidence>
<feature type="compositionally biased region" description="Basic and acidic residues" evidence="12">
    <location>
        <begin position="259"/>
        <end position="275"/>
    </location>
</feature>
<evidence type="ECO:0000256" key="7">
    <source>
        <dbReference type="ARBA" id="ARBA00023288"/>
    </source>
</evidence>
<dbReference type="GO" id="GO:0019706">
    <property type="term" value="F:protein-cysteine S-palmitoyltransferase activity"/>
    <property type="evidence" value="ECO:0007669"/>
    <property type="project" value="UniProtKB-EC"/>
</dbReference>
<feature type="transmembrane region" description="Helical" evidence="11">
    <location>
        <begin position="405"/>
        <end position="426"/>
    </location>
</feature>
<dbReference type="AlphaFoldDB" id="A0A2H2ZI04"/>
<evidence type="ECO:0000256" key="5">
    <source>
        <dbReference type="ARBA" id="ARBA00023136"/>
    </source>
</evidence>
<feature type="compositionally biased region" description="Low complexity" evidence="12">
    <location>
        <begin position="1"/>
        <end position="17"/>
    </location>
</feature>
<reference evidence="14 15" key="1">
    <citation type="journal article" date="2015" name="Genome Announc.">
        <title>Genome sequence and annotation of Trichoderma parareesei, the ancestor of the cellulase producer Trichoderma reesei.</title>
        <authorList>
            <person name="Yang D."/>
            <person name="Pomraning K."/>
            <person name="Kopchinskiy A."/>
            <person name="Karimi Aghcheh R."/>
            <person name="Atanasova L."/>
            <person name="Chenthamara K."/>
            <person name="Baker S.E."/>
            <person name="Zhang R."/>
            <person name="Shen Q."/>
            <person name="Freitag M."/>
            <person name="Kubicek C.P."/>
            <person name="Druzhinina I.S."/>
        </authorList>
    </citation>
    <scope>NUCLEOTIDE SEQUENCE [LARGE SCALE GENOMIC DNA]</scope>
    <source>
        <strain evidence="14 15">CBS 125925</strain>
    </source>
</reference>
<evidence type="ECO:0000259" key="13">
    <source>
        <dbReference type="Pfam" id="PF01529"/>
    </source>
</evidence>
<name>A0A2H2ZI04_TRIPA</name>
<evidence type="ECO:0000256" key="8">
    <source>
        <dbReference type="ARBA" id="ARBA00023315"/>
    </source>
</evidence>
<feature type="region of interest" description="Disordered" evidence="12">
    <location>
        <begin position="145"/>
        <end position="196"/>
    </location>
</feature>
<keyword evidence="8 11" id="KW-0012">Acyltransferase</keyword>
<feature type="compositionally biased region" description="Polar residues" evidence="12">
    <location>
        <begin position="18"/>
        <end position="33"/>
    </location>
</feature>
<keyword evidence="15" id="KW-1185">Reference proteome</keyword>
<dbReference type="InterPro" id="IPR001594">
    <property type="entry name" value="Palmitoyltrfase_DHHC"/>
</dbReference>
<comment type="similarity">
    <text evidence="9">Belongs to the DHHC palmitoyltransferase family. ERF2/ZDHHC9 subfamily.</text>
</comment>
<dbReference type="Pfam" id="PF01529">
    <property type="entry name" value="DHHC"/>
    <property type="match status" value="1"/>
</dbReference>
<dbReference type="Proteomes" id="UP000219286">
    <property type="component" value="Unassembled WGS sequence"/>
</dbReference>
<dbReference type="PANTHER" id="PTHR22883">
    <property type="entry name" value="ZINC FINGER DHHC DOMAIN CONTAINING PROTEIN"/>
    <property type="match status" value="1"/>
</dbReference>
<dbReference type="GO" id="GO:0006612">
    <property type="term" value="P:protein targeting to membrane"/>
    <property type="evidence" value="ECO:0007669"/>
    <property type="project" value="TreeGrafter"/>
</dbReference>
<feature type="region of interest" description="Disordered" evidence="12">
    <location>
        <begin position="1"/>
        <end position="125"/>
    </location>
</feature>
<feature type="transmembrane region" description="Helical" evidence="11">
    <location>
        <begin position="565"/>
        <end position="590"/>
    </location>
</feature>
<accession>A0A2H2ZI04</accession>
<evidence type="ECO:0000313" key="15">
    <source>
        <dbReference type="Proteomes" id="UP000219286"/>
    </source>
</evidence>
<dbReference type="GO" id="GO:0005794">
    <property type="term" value="C:Golgi apparatus"/>
    <property type="evidence" value="ECO:0007669"/>
    <property type="project" value="TreeGrafter"/>
</dbReference>
<feature type="region of interest" description="Disordered" evidence="12">
    <location>
        <begin position="646"/>
        <end position="690"/>
    </location>
</feature>
<dbReference type="PANTHER" id="PTHR22883:SF43">
    <property type="entry name" value="PALMITOYLTRANSFERASE APP"/>
    <property type="match status" value="1"/>
</dbReference>
<keyword evidence="7" id="KW-0449">Lipoprotein</keyword>
<dbReference type="InterPro" id="IPR039859">
    <property type="entry name" value="PFA4/ZDH16/20/ERF2-like"/>
</dbReference>
<organism evidence="14 15">
    <name type="scientific">Trichoderma parareesei</name>
    <name type="common">Filamentous fungus</name>
    <dbReference type="NCBI Taxonomy" id="858221"/>
    <lineage>
        <taxon>Eukaryota</taxon>
        <taxon>Fungi</taxon>
        <taxon>Dikarya</taxon>
        <taxon>Ascomycota</taxon>
        <taxon>Pezizomycotina</taxon>
        <taxon>Sordariomycetes</taxon>
        <taxon>Hypocreomycetidae</taxon>
        <taxon>Hypocreales</taxon>
        <taxon>Hypocreaceae</taxon>
        <taxon>Trichoderma</taxon>
    </lineage>
</organism>
<evidence type="ECO:0000256" key="2">
    <source>
        <dbReference type="ARBA" id="ARBA00022679"/>
    </source>
</evidence>
<comment type="subcellular location">
    <subcellularLocation>
        <location evidence="1">Endomembrane system</location>
        <topology evidence="1">Multi-pass membrane protein</topology>
    </subcellularLocation>
</comment>
<keyword evidence="2 11" id="KW-0808">Transferase</keyword>
<keyword evidence="3 11" id="KW-0812">Transmembrane</keyword>
<sequence length="690" mass="76174">MASPSPDSPASPVSPRSGSNNQAYPPRTTASTPNDRRPDSVVSSHMTDIASEDEADGNASTSAPRTHRTRESGSAIRPETAKTGASSKVWGGARKSLGVGKRGSGTSTTSSALGLSTSSVTSRSHVPSLTSNAFFHPMSSQKLQAQRAVAARPLATAQPPAAPQPQFGDLPDNATDVDGSVIHDFAPSPVAHHGPPVQFQHVMYSEDQRHLPSRGTDFTEHDTFDQATETTTSPTGHYPGGSLSESVRPLRKASGPEKTPPHLDLSRGSNLRDLRSFPSPMLKTPKSFGSTFLPGKSDRDQAQSAENRNAAGVEKLASTAASSPRLNPVDSQVRPKTESTAMQHKRRRHRNYEYFEGNTMFLFGGRWQNTRQRPINIATGFFVVLPCVLFFVFEAPFLWHHISPAIPIIFGYLAYICFSSFLHASISDPGILPRNLHQFPPLAPHEDPLRVDPPTNDWTLIKSAEPTAAAMEFPVKHCRTCNIWRPPRAHHCRLCDNCIETHDHHCVWLNNCVGKRNYRYFFTFVTSATVLSLYLIGVSLAQLIVYANQHNISFGKSVNHFRVSLALVILGIFCFLYPAALMGYHIFLMARGETTREFMNSHKFTKSERYRPFDQASIWRNILAVLCRPRTPSYYQFKKSYENGDQRLGLHRHQRPAPDSRGHEMSTVKPSSQGGFQGPVAFRGSSHGEA</sequence>
<evidence type="ECO:0000256" key="4">
    <source>
        <dbReference type="ARBA" id="ARBA00022989"/>
    </source>
</evidence>
<feature type="compositionally biased region" description="Low complexity" evidence="12">
    <location>
        <begin position="150"/>
        <end position="159"/>
    </location>
</feature>
<dbReference type="PROSITE" id="PS50216">
    <property type="entry name" value="DHHC"/>
    <property type="match status" value="1"/>
</dbReference>
<keyword evidence="6" id="KW-0564">Palmitate</keyword>
<evidence type="ECO:0000256" key="12">
    <source>
        <dbReference type="SAM" id="MobiDB-lite"/>
    </source>
</evidence>
<proteinExistence type="inferred from homology"/>
<evidence type="ECO:0000256" key="11">
    <source>
        <dbReference type="RuleBase" id="RU079119"/>
    </source>
</evidence>
<keyword evidence="4 11" id="KW-1133">Transmembrane helix</keyword>
<feature type="region of interest" description="Disordered" evidence="12">
    <location>
        <begin position="227"/>
        <end position="346"/>
    </location>
</feature>
<comment type="domain">
    <text evidence="11">The DHHC domain is required for palmitoyltransferase activity.</text>
</comment>
<evidence type="ECO:0000313" key="14">
    <source>
        <dbReference type="EMBL" id="OTA06419.1"/>
    </source>
</evidence>
<dbReference type="EMBL" id="LFMI01000680">
    <property type="protein sequence ID" value="OTA06419.1"/>
    <property type="molecule type" value="Genomic_DNA"/>
</dbReference>
<evidence type="ECO:0000256" key="6">
    <source>
        <dbReference type="ARBA" id="ARBA00023139"/>
    </source>
</evidence>